<dbReference type="AlphaFoldDB" id="A0AAW1VUJ0"/>
<evidence type="ECO:0000313" key="2">
    <source>
        <dbReference type="EMBL" id="KAK9911717.1"/>
    </source>
</evidence>
<reference evidence="2 3" key="1">
    <citation type="journal article" date="2023" name="G3 (Bethesda)">
        <title>A chromosome-length genome assembly and annotation of blackberry (Rubus argutus, cv. 'Hillquist').</title>
        <authorList>
            <person name="Bruna T."/>
            <person name="Aryal R."/>
            <person name="Dudchenko O."/>
            <person name="Sargent D.J."/>
            <person name="Mead D."/>
            <person name="Buti M."/>
            <person name="Cavallini A."/>
            <person name="Hytonen T."/>
            <person name="Andres J."/>
            <person name="Pham M."/>
            <person name="Weisz D."/>
            <person name="Mascagni F."/>
            <person name="Usai G."/>
            <person name="Natali L."/>
            <person name="Bassil N."/>
            <person name="Fernandez G.E."/>
            <person name="Lomsadze A."/>
            <person name="Armour M."/>
            <person name="Olukolu B."/>
            <person name="Poorten T."/>
            <person name="Britton C."/>
            <person name="Davik J."/>
            <person name="Ashrafi H."/>
            <person name="Aiden E.L."/>
            <person name="Borodovsky M."/>
            <person name="Worthington M."/>
        </authorList>
    </citation>
    <scope>NUCLEOTIDE SEQUENCE [LARGE SCALE GENOMIC DNA]</scope>
    <source>
        <strain evidence="2">PI 553951</strain>
    </source>
</reference>
<protein>
    <submittedName>
        <fullName evidence="2">Uncharacterized protein</fullName>
    </submittedName>
</protein>
<gene>
    <name evidence="2" type="ORF">M0R45_035612</name>
</gene>
<evidence type="ECO:0000256" key="1">
    <source>
        <dbReference type="SAM" id="MobiDB-lite"/>
    </source>
</evidence>
<keyword evidence="3" id="KW-1185">Reference proteome</keyword>
<proteinExistence type="predicted"/>
<organism evidence="2 3">
    <name type="scientific">Rubus argutus</name>
    <name type="common">Southern blackberry</name>
    <dbReference type="NCBI Taxonomy" id="59490"/>
    <lineage>
        <taxon>Eukaryota</taxon>
        <taxon>Viridiplantae</taxon>
        <taxon>Streptophyta</taxon>
        <taxon>Embryophyta</taxon>
        <taxon>Tracheophyta</taxon>
        <taxon>Spermatophyta</taxon>
        <taxon>Magnoliopsida</taxon>
        <taxon>eudicotyledons</taxon>
        <taxon>Gunneridae</taxon>
        <taxon>Pentapetalae</taxon>
        <taxon>rosids</taxon>
        <taxon>fabids</taxon>
        <taxon>Rosales</taxon>
        <taxon>Rosaceae</taxon>
        <taxon>Rosoideae</taxon>
        <taxon>Rosoideae incertae sedis</taxon>
        <taxon>Rubus</taxon>
    </lineage>
</organism>
<name>A0AAW1VUJ0_RUBAR</name>
<sequence>MLPPPFLCPATTHQSAQLVLKPPPTNAISSSPAAVLVNPAPLTCHRRSTMLASPSALVLSVPVAASPNHAAESLLPPPPLCPRCAQSTTPSLLYDRALSRPHHHDLLPSSQAQTD</sequence>
<accession>A0AAW1VUJ0</accession>
<dbReference type="Proteomes" id="UP001457282">
    <property type="component" value="Unassembled WGS sequence"/>
</dbReference>
<feature type="region of interest" description="Disordered" evidence="1">
    <location>
        <begin position="95"/>
        <end position="115"/>
    </location>
</feature>
<dbReference type="EMBL" id="JBEDUW010000007">
    <property type="protein sequence ID" value="KAK9911717.1"/>
    <property type="molecule type" value="Genomic_DNA"/>
</dbReference>
<comment type="caution">
    <text evidence="2">The sequence shown here is derived from an EMBL/GenBank/DDBJ whole genome shotgun (WGS) entry which is preliminary data.</text>
</comment>
<evidence type="ECO:0000313" key="3">
    <source>
        <dbReference type="Proteomes" id="UP001457282"/>
    </source>
</evidence>